<name>A0A7Z0D277_9MICO</name>
<comment type="caution">
    <text evidence="6">The sequence shown here is derived from an EMBL/GenBank/DDBJ whole genome shotgun (WGS) entry which is preliminary data.</text>
</comment>
<proteinExistence type="inferred from homology"/>
<dbReference type="PROSITE" id="PS51318">
    <property type="entry name" value="TAT"/>
    <property type="match status" value="1"/>
</dbReference>
<dbReference type="GO" id="GO:0009254">
    <property type="term" value="P:peptidoglycan turnover"/>
    <property type="evidence" value="ECO:0007669"/>
    <property type="project" value="TreeGrafter"/>
</dbReference>
<feature type="chain" id="PRO_5039149227" evidence="4">
    <location>
        <begin position="28"/>
        <end position="384"/>
    </location>
</feature>
<comment type="similarity">
    <text evidence="1">Belongs to the glycosyl hydrolase 3 family.</text>
</comment>
<evidence type="ECO:0000256" key="4">
    <source>
        <dbReference type="SAM" id="SignalP"/>
    </source>
</evidence>
<keyword evidence="2 6" id="KW-0378">Hydrolase</keyword>
<dbReference type="InterPro" id="IPR006311">
    <property type="entry name" value="TAT_signal"/>
</dbReference>
<evidence type="ECO:0000256" key="2">
    <source>
        <dbReference type="ARBA" id="ARBA00022801"/>
    </source>
</evidence>
<sequence>MNESHYPISRRAALRTGSIAVAGAALAGTQFIQPAHAATTQRGGPPAHVRLTPSQQAGQRVIFSYPGLTPPERLLKKIRAGEVGGVIFFGENISSLTQIAEVVRELKKAHAKSDVRAPLILTTDQEGGVVRRLPGAPEKSEKEVGESADPLAEAAKAGTGAGENLAGVGMNLNLAPVLDVFRTPGNFDDQWGRSYSSDPAVAGKLGAAFVRAQQGVGVAATAKHFPGLGAATREQNTDLKVVTLDQPLSEIRDVDESAFAPSIAAGVDLVMTSWAVYPALDAKYPAGLSQRIVQGELRDRLHFRGVTMTDAIEAGALKPFGSYAQRGVLAAQAGMDLLLCSARDVSQGENTVAAVTKAYESHRLNPGHFKNALRRVIRLRGSLG</sequence>
<evidence type="ECO:0000313" key="7">
    <source>
        <dbReference type="Proteomes" id="UP000539111"/>
    </source>
</evidence>
<dbReference type="EMBL" id="JACBZP010000001">
    <property type="protein sequence ID" value="NYI67512.1"/>
    <property type="molecule type" value="Genomic_DNA"/>
</dbReference>
<reference evidence="6 7" key="1">
    <citation type="submission" date="2020-07" db="EMBL/GenBank/DDBJ databases">
        <title>Sequencing the genomes of 1000 actinobacteria strains.</title>
        <authorList>
            <person name="Klenk H.-P."/>
        </authorList>
    </citation>
    <scope>NUCLEOTIDE SEQUENCE [LARGE SCALE GENOMIC DNA]</scope>
    <source>
        <strain evidence="6 7">DSM 26341</strain>
    </source>
</reference>
<evidence type="ECO:0000313" key="6">
    <source>
        <dbReference type="EMBL" id="NYI67512.1"/>
    </source>
</evidence>
<dbReference type="RefSeq" id="WP_179427528.1">
    <property type="nucleotide sequence ID" value="NZ_JACBZP010000001.1"/>
</dbReference>
<feature type="signal peptide" evidence="4">
    <location>
        <begin position="1"/>
        <end position="27"/>
    </location>
</feature>
<dbReference type="GO" id="GO:0005975">
    <property type="term" value="P:carbohydrate metabolic process"/>
    <property type="evidence" value="ECO:0007669"/>
    <property type="project" value="InterPro"/>
</dbReference>
<evidence type="ECO:0000256" key="1">
    <source>
        <dbReference type="ARBA" id="ARBA00005336"/>
    </source>
</evidence>
<dbReference type="GO" id="GO:0004563">
    <property type="term" value="F:beta-N-acetylhexosaminidase activity"/>
    <property type="evidence" value="ECO:0007669"/>
    <property type="project" value="UniProtKB-EC"/>
</dbReference>
<evidence type="ECO:0000256" key="3">
    <source>
        <dbReference type="ARBA" id="ARBA00023295"/>
    </source>
</evidence>
<dbReference type="PANTHER" id="PTHR30480">
    <property type="entry name" value="BETA-HEXOSAMINIDASE-RELATED"/>
    <property type="match status" value="1"/>
</dbReference>
<organism evidence="6 7">
    <name type="scientific">Spelaeicoccus albus</name>
    <dbReference type="NCBI Taxonomy" id="1280376"/>
    <lineage>
        <taxon>Bacteria</taxon>
        <taxon>Bacillati</taxon>
        <taxon>Actinomycetota</taxon>
        <taxon>Actinomycetes</taxon>
        <taxon>Micrococcales</taxon>
        <taxon>Brevibacteriaceae</taxon>
        <taxon>Spelaeicoccus</taxon>
    </lineage>
</organism>
<keyword evidence="7" id="KW-1185">Reference proteome</keyword>
<protein>
    <submittedName>
        <fullName evidence="6">Beta-N-acetylhexosaminidase</fullName>
        <ecNumber evidence="6">3.2.1.52</ecNumber>
    </submittedName>
</protein>
<accession>A0A7Z0D277</accession>
<dbReference type="SUPFAM" id="SSF51445">
    <property type="entry name" value="(Trans)glycosidases"/>
    <property type="match status" value="1"/>
</dbReference>
<feature type="domain" description="Glycoside hydrolase family 3 N-terminal" evidence="5">
    <location>
        <begin position="75"/>
        <end position="379"/>
    </location>
</feature>
<keyword evidence="3 6" id="KW-0326">Glycosidase</keyword>
<dbReference type="EC" id="3.2.1.52" evidence="6"/>
<evidence type="ECO:0000259" key="5">
    <source>
        <dbReference type="Pfam" id="PF00933"/>
    </source>
</evidence>
<dbReference type="InterPro" id="IPR036962">
    <property type="entry name" value="Glyco_hydro_3_N_sf"/>
</dbReference>
<dbReference type="Proteomes" id="UP000539111">
    <property type="component" value="Unassembled WGS sequence"/>
</dbReference>
<dbReference type="AlphaFoldDB" id="A0A7Z0D277"/>
<dbReference type="Gene3D" id="3.20.20.300">
    <property type="entry name" value="Glycoside hydrolase, family 3, N-terminal domain"/>
    <property type="match status" value="1"/>
</dbReference>
<dbReference type="InterPro" id="IPR050226">
    <property type="entry name" value="NagZ_Beta-hexosaminidase"/>
</dbReference>
<keyword evidence="4" id="KW-0732">Signal</keyword>
<dbReference type="InterPro" id="IPR001764">
    <property type="entry name" value="Glyco_hydro_3_N"/>
</dbReference>
<dbReference type="PANTHER" id="PTHR30480:SF14">
    <property type="entry name" value="HYDROLASE, PUTATIVE (AFU_ORTHOLOGUE AFUA_4G13770)-RELATED"/>
    <property type="match status" value="1"/>
</dbReference>
<dbReference type="InterPro" id="IPR017853">
    <property type="entry name" value="GH"/>
</dbReference>
<gene>
    <name evidence="6" type="ORF">BJY26_001818</name>
</gene>
<dbReference type="Pfam" id="PF00933">
    <property type="entry name" value="Glyco_hydro_3"/>
    <property type="match status" value="1"/>
</dbReference>